<gene>
    <name evidence="2" type="ORF">BN2614_LOCUS1</name>
</gene>
<sequence>MAPPKQGAAKEKAPKKSGKTKD</sequence>
<dbReference type="Proteomes" id="UP000269945">
    <property type="component" value="Unassembled WGS sequence"/>
</dbReference>
<reference evidence="2 3" key="1">
    <citation type="submission" date="2018-10" db="EMBL/GenBank/DDBJ databases">
        <authorList>
            <person name="Ekblom R."/>
            <person name="Jareborg N."/>
        </authorList>
    </citation>
    <scope>NUCLEOTIDE SEQUENCE [LARGE SCALE GENOMIC DNA]</scope>
    <source>
        <tissue evidence="2">Muscle</tissue>
    </source>
</reference>
<evidence type="ECO:0000313" key="3">
    <source>
        <dbReference type="Proteomes" id="UP000269945"/>
    </source>
</evidence>
<evidence type="ECO:0000256" key="1">
    <source>
        <dbReference type="SAM" id="MobiDB-lite"/>
    </source>
</evidence>
<protein>
    <submittedName>
        <fullName evidence="2">Uncharacterized protein</fullName>
    </submittedName>
</protein>
<dbReference type="EMBL" id="CYRY02027009">
    <property type="protein sequence ID" value="VCW98950.1"/>
    <property type="molecule type" value="Genomic_DNA"/>
</dbReference>
<keyword evidence="3" id="KW-1185">Reference proteome</keyword>
<dbReference type="AlphaFoldDB" id="A0A9X9LXJ5"/>
<proteinExistence type="predicted"/>
<accession>A0A9X9LXJ5</accession>
<feature type="region of interest" description="Disordered" evidence="1">
    <location>
        <begin position="1"/>
        <end position="22"/>
    </location>
</feature>
<evidence type="ECO:0000313" key="2">
    <source>
        <dbReference type="EMBL" id="VCW98950.1"/>
    </source>
</evidence>
<feature type="compositionally biased region" description="Basic and acidic residues" evidence="1">
    <location>
        <begin position="8"/>
        <end position="22"/>
    </location>
</feature>
<organism evidence="2 3">
    <name type="scientific">Gulo gulo</name>
    <name type="common">Wolverine</name>
    <name type="synonym">Gluton</name>
    <dbReference type="NCBI Taxonomy" id="48420"/>
    <lineage>
        <taxon>Eukaryota</taxon>
        <taxon>Metazoa</taxon>
        <taxon>Chordata</taxon>
        <taxon>Craniata</taxon>
        <taxon>Vertebrata</taxon>
        <taxon>Euteleostomi</taxon>
        <taxon>Mammalia</taxon>
        <taxon>Eutheria</taxon>
        <taxon>Laurasiatheria</taxon>
        <taxon>Carnivora</taxon>
        <taxon>Caniformia</taxon>
        <taxon>Musteloidea</taxon>
        <taxon>Mustelidae</taxon>
        <taxon>Guloninae</taxon>
        <taxon>Gulo</taxon>
    </lineage>
</organism>
<name>A0A9X9LXJ5_GULGU</name>
<comment type="caution">
    <text evidence="2">The sequence shown here is derived from an EMBL/GenBank/DDBJ whole genome shotgun (WGS) entry which is preliminary data.</text>
</comment>